<dbReference type="InterPro" id="IPR001093">
    <property type="entry name" value="IMP_DH_GMPRt"/>
</dbReference>
<dbReference type="Pfam" id="PF00478">
    <property type="entry name" value="IMPDH"/>
    <property type="match status" value="1"/>
</dbReference>
<dbReference type="InterPro" id="IPR050139">
    <property type="entry name" value="GMP_reductase"/>
</dbReference>
<evidence type="ECO:0000256" key="2">
    <source>
        <dbReference type="ARBA" id="ARBA00015800"/>
    </source>
</evidence>
<evidence type="ECO:0000256" key="4">
    <source>
        <dbReference type="ARBA" id="ARBA00023002"/>
    </source>
</evidence>
<reference evidence="6 7" key="1">
    <citation type="submission" date="2020-02" db="EMBL/GenBank/DDBJ databases">
        <title>A chromosome-scale genome assembly of the black bullhead catfish (Ameiurus melas).</title>
        <authorList>
            <person name="Wen M."/>
            <person name="Zham M."/>
            <person name="Cabau C."/>
            <person name="Klopp C."/>
            <person name="Donnadieu C."/>
            <person name="Roques C."/>
            <person name="Bouchez O."/>
            <person name="Lampietro C."/>
            <person name="Jouanno E."/>
            <person name="Herpin A."/>
            <person name="Louis A."/>
            <person name="Berthelot C."/>
            <person name="Parey E."/>
            <person name="Roest-Crollius H."/>
            <person name="Braasch I."/>
            <person name="Postlethwait J."/>
            <person name="Robinson-Rechavi M."/>
            <person name="Echchiki A."/>
            <person name="Begum T."/>
            <person name="Montfort J."/>
            <person name="Schartl M."/>
            <person name="Bobe J."/>
            <person name="Guiguen Y."/>
        </authorList>
    </citation>
    <scope>NUCLEOTIDE SEQUENCE [LARGE SCALE GENOMIC DNA]</scope>
    <source>
        <strain evidence="6">M_S1</strain>
        <tissue evidence="6">Blood</tissue>
    </source>
</reference>
<protein>
    <recommendedName>
        <fullName evidence="2">GMP reductase</fullName>
        <ecNumber evidence="1">1.7.1.7</ecNumber>
    </recommendedName>
</protein>
<organism evidence="6 7">
    <name type="scientific">Ameiurus melas</name>
    <name type="common">Black bullhead</name>
    <name type="synonym">Silurus melas</name>
    <dbReference type="NCBI Taxonomy" id="219545"/>
    <lineage>
        <taxon>Eukaryota</taxon>
        <taxon>Metazoa</taxon>
        <taxon>Chordata</taxon>
        <taxon>Craniata</taxon>
        <taxon>Vertebrata</taxon>
        <taxon>Euteleostomi</taxon>
        <taxon>Actinopterygii</taxon>
        <taxon>Neopterygii</taxon>
        <taxon>Teleostei</taxon>
        <taxon>Ostariophysi</taxon>
        <taxon>Siluriformes</taxon>
        <taxon>Ictaluridae</taxon>
        <taxon>Ameiurus</taxon>
    </lineage>
</organism>
<dbReference type="EMBL" id="JAAGNN010000005">
    <property type="protein sequence ID" value="KAF4089000.1"/>
    <property type="molecule type" value="Genomic_DNA"/>
</dbReference>
<accession>A0A7J6B1X6</accession>
<dbReference type="InterPro" id="IPR013785">
    <property type="entry name" value="Aldolase_TIM"/>
</dbReference>
<sequence length="84" mass="9045">MLGGMLAGHSESGGETIEKNSKKYKLFYSMSSDTAMKKHAGGVAEYRASEGKTVEVSYKGPVEVHLHLRGSCEAEGAESPHHLH</sequence>
<dbReference type="EC" id="1.7.1.7" evidence="1"/>
<evidence type="ECO:0000313" key="6">
    <source>
        <dbReference type="EMBL" id="KAF4089000.1"/>
    </source>
</evidence>
<evidence type="ECO:0000259" key="5">
    <source>
        <dbReference type="Pfam" id="PF00478"/>
    </source>
</evidence>
<dbReference type="Gene3D" id="3.20.20.70">
    <property type="entry name" value="Aldolase class I"/>
    <property type="match status" value="1"/>
</dbReference>
<comment type="caution">
    <text evidence="6">The sequence shown here is derived from an EMBL/GenBank/DDBJ whole genome shotgun (WGS) entry which is preliminary data.</text>
</comment>
<evidence type="ECO:0000256" key="1">
    <source>
        <dbReference type="ARBA" id="ARBA00012678"/>
    </source>
</evidence>
<dbReference type="PANTHER" id="PTHR43170">
    <property type="entry name" value="GMP REDUCTASE"/>
    <property type="match status" value="1"/>
</dbReference>
<dbReference type="GO" id="GO:0003920">
    <property type="term" value="F:GMP reductase activity"/>
    <property type="evidence" value="ECO:0007669"/>
    <property type="project" value="UniProtKB-EC"/>
</dbReference>
<proteinExistence type="predicted"/>
<keyword evidence="4" id="KW-0560">Oxidoreductase</keyword>
<keyword evidence="3" id="KW-0521">NADP</keyword>
<gene>
    <name evidence="6" type="ORF">AMELA_G00061560</name>
</gene>
<dbReference type="AlphaFoldDB" id="A0A7J6B1X6"/>
<evidence type="ECO:0000256" key="3">
    <source>
        <dbReference type="ARBA" id="ARBA00022857"/>
    </source>
</evidence>
<dbReference type="PANTHER" id="PTHR43170:SF4">
    <property type="entry name" value="GMP REDUCTASE 2"/>
    <property type="match status" value="1"/>
</dbReference>
<dbReference type="Proteomes" id="UP000593565">
    <property type="component" value="Unassembled WGS sequence"/>
</dbReference>
<keyword evidence="7" id="KW-1185">Reference proteome</keyword>
<evidence type="ECO:0000313" key="7">
    <source>
        <dbReference type="Proteomes" id="UP000593565"/>
    </source>
</evidence>
<name>A0A7J6B1X6_AMEME</name>
<feature type="domain" description="IMP dehydrogenase/GMP reductase" evidence="5">
    <location>
        <begin position="1"/>
        <end position="67"/>
    </location>
</feature>
<dbReference type="SUPFAM" id="SSF51412">
    <property type="entry name" value="Inosine monophosphate dehydrogenase (IMPDH)"/>
    <property type="match status" value="1"/>
</dbReference>